<protein>
    <submittedName>
        <fullName evidence="1">DUF1059 domain-containing protein</fullName>
    </submittedName>
</protein>
<proteinExistence type="predicted"/>
<sequence length="60" mass="6682">MEKRKIADCRKFPSEKNCSVCISGSEAEVVPLAVHHAVKDHGHEDTPELHADIKKMLADE</sequence>
<comment type="caution">
    <text evidence="1">The sequence shown here is derived from an EMBL/GenBank/DDBJ whole genome shotgun (WGS) entry which is preliminary data.</text>
</comment>
<evidence type="ECO:0000313" key="1">
    <source>
        <dbReference type="EMBL" id="OGI65108.1"/>
    </source>
</evidence>
<dbReference type="EMBL" id="MFTP01000022">
    <property type="protein sequence ID" value="OGI65108.1"/>
    <property type="molecule type" value="Genomic_DNA"/>
</dbReference>
<dbReference type="Pfam" id="PF06348">
    <property type="entry name" value="DUF1059"/>
    <property type="match status" value="1"/>
</dbReference>
<name>A0A1F6V640_9BACT</name>
<dbReference type="Proteomes" id="UP000177370">
    <property type="component" value="Unassembled WGS sequence"/>
</dbReference>
<reference evidence="1 2" key="1">
    <citation type="journal article" date="2016" name="Nat. Commun.">
        <title>Thousands of microbial genomes shed light on interconnected biogeochemical processes in an aquifer system.</title>
        <authorList>
            <person name="Anantharaman K."/>
            <person name="Brown C.T."/>
            <person name="Hug L.A."/>
            <person name="Sharon I."/>
            <person name="Castelle C.J."/>
            <person name="Probst A.J."/>
            <person name="Thomas B.C."/>
            <person name="Singh A."/>
            <person name="Wilkins M.J."/>
            <person name="Karaoz U."/>
            <person name="Brodie E.L."/>
            <person name="Williams K.H."/>
            <person name="Hubbard S.S."/>
            <person name="Banfield J.F."/>
        </authorList>
    </citation>
    <scope>NUCLEOTIDE SEQUENCE [LARGE SCALE GENOMIC DNA]</scope>
</reference>
<evidence type="ECO:0000313" key="2">
    <source>
        <dbReference type="Proteomes" id="UP000177370"/>
    </source>
</evidence>
<organism evidence="1 2">
    <name type="scientific">Candidatus Nomurabacteria bacterium RIFCSPHIGHO2_01_FULL_40_24b</name>
    <dbReference type="NCBI Taxonomy" id="1801739"/>
    <lineage>
        <taxon>Bacteria</taxon>
        <taxon>Candidatus Nomuraibacteriota</taxon>
    </lineage>
</organism>
<dbReference type="InterPro" id="IPR009409">
    <property type="entry name" value="DUF1059"/>
</dbReference>
<accession>A0A1F6V640</accession>
<dbReference type="AlphaFoldDB" id="A0A1F6V640"/>
<gene>
    <name evidence="1" type="ORF">A2647_04115</name>
</gene>